<dbReference type="SMART" id="SM00342">
    <property type="entry name" value="HTH_ARAC"/>
    <property type="match status" value="1"/>
</dbReference>
<dbReference type="InterPro" id="IPR014710">
    <property type="entry name" value="RmlC-like_jellyroll"/>
</dbReference>
<evidence type="ECO:0000313" key="5">
    <source>
        <dbReference type="EMBL" id="MBP2057192.1"/>
    </source>
</evidence>
<dbReference type="PANTHER" id="PTHR43280">
    <property type="entry name" value="ARAC-FAMILY TRANSCRIPTIONAL REGULATOR"/>
    <property type="match status" value="1"/>
</dbReference>
<evidence type="ECO:0000256" key="2">
    <source>
        <dbReference type="ARBA" id="ARBA00023125"/>
    </source>
</evidence>
<feature type="domain" description="HTH araC/xylS-type" evidence="4">
    <location>
        <begin position="260"/>
        <end position="357"/>
    </location>
</feature>
<dbReference type="SUPFAM" id="SSF46689">
    <property type="entry name" value="Homeodomain-like"/>
    <property type="match status" value="1"/>
</dbReference>
<evidence type="ECO:0000313" key="6">
    <source>
        <dbReference type="Proteomes" id="UP001519292"/>
    </source>
</evidence>
<dbReference type="PANTHER" id="PTHR43280:SF2">
    <property type="entry name" value="HTH-TYPE TRANSCRIPTIONAL REGULATOR EXSA"/>
    <property type="match status" value="1"/>
</dbReference>
<evidence type="ECO:0000256" key="1">
    <source>
        <dbReference type="ARBA" id="ARBA00023015"/>
    </source>
</evidence>
<dbReference type="EMBL" id="JAGGLU010000001">
    <property type="protein sequence ID" value="MBP2057192.1"/>
    <property type="molecule type" value="Genomic_DNA"/>
</dbReference>
<keyword evidence="6" id="KW-1185">Reference proteome</keyword>
<sequence length="360" mass="41142">MKNELCKKLTYSTLLKAAYAVSDKENKLVPFKEIIKYLQRPNRVLSDISLTSDEFIDSILNTEINPSVVSDSLVSKDQEDSTLIPEDKDIFAFLHLNRLKNNLYDHNCIEILYVYSGSIEFIFGKEHTHLKSGSVCFISPKSMHNIVVNDDSFALSILIRNKTLSDVLPSKLNSYNLIAEFINHILLSEKAITNYLLFQISDNDALKSSIKQLVQESFIPTDTYSDSLMISWLRIFLFNLLRAKGISSVHDSLHKTANLTPIINYIGENYNWITLANLAKTFNYNESYLSSLIHKAFGKSFSTMLNNIRLSHAVDYLLSTDLTLSNIAEKIGYQSVDYFIRNFKKHYKMTPGAYRSLHNS</sequence>
<keyword evidence="3" id="KW-0804">Transcription</keyword>
<dbReference type="SUPFAM" id="SSF51182">
    <property type="entry name" value="RmlC-like cupins"/>
    <property type="match status" value="1"/>
</dbReference>
<dbReference type="Pfam" id="PF12833">
    <property type="entry name" value="HTH_18"/>
    <property type="match status" value="1"/>
</dbReference>
<dbReference type="InterPro" id="IPR011051">
    <property type="entry name" value="RmlC_Cupin_sf"/>
</dbReference>
<evidence type="ECO:0000256" key="3">
    <source>
        <dbReference type="ARBA" id="ARBA00023163"/>
    </source>
</evidence>
<organism evidence="5 6">
    <name type="scientific">Lactobacillus colini</name>
    <dbReference type="NCBI Taxonomy" id="1819254"/>
    <lineage>
        <taxon>Bacteria</taxon>
        <taxon>Bacillati</taxon>
        <taxon>Bacillota</taxon>
        <taxon>Bacilli</taxon>
        <taxon>Lactobacillales</taxon>
        <taxon>Lactobacillaceae</taxon>
        <taxon>Lactobacillus</taxon>
    </lineage>
</organism>
<dbReference type="Proteomes" id="UP001519292">
    <property type="component" value="Unassembled WGS sequence"/>
</dbReference>
<name>A0ABS4MBY2_9LACO</name>
<dbReference type="CDD" id="cd02208">
    <property type="entry name" value="cupin_RmlC-like"/>
    <property type="match status" value="1"/>
</dbReference>
<reference evidence="5 6" key="1">
    <citation type="submission" date="2021-03" db="EMBL/GenBank/DDBJ databases">
        <title>Genomic Encyclopedia of Type Strains, Phase IV (KMG-IV): sequencing the most valuable type-strain genomes for metagenomic binning, comparative biology and taxonomic classification.</title>
        <authorList>
            <person name="Goeker M."/>
        </authorList>
    </citation>
    <scope>NUCLEOTIDE SEQUENCE [LARGE SCALE GENOMIC DNA]</scope>
    <source>
        <strain evidence="5 6">DSM 101872</strain>
    </source>
</reference>
<dbReference type="PROSITE" id="PS01124">
    <property type="entry name" value="HTH_ARAC_FAMILY_2"/>
    <property type="match status" value="1"/>
</dbReference>
<dbReference type="Gene3D" id="2.60.120.10">
    <property type="entry name" value="Jelly Rolls"/>
    <property type="match status" value="1"/>
</dbReference>
<evidence type="ECO:0000259" key="4">
    <source>
        <dbReference type="PROSITE" id="PS01124"/>
    </source>
</evidence>
<comment type="caution">
    <text evidence="5">The sequence shown here is derived from an EMBL/GenBank/DDBJ whole genome shotgun (WGS) entry which is preliminary data.</text>
</comment>
<dbReference type="InterPro" id="IPR009057">
    <property type="entry name" value="Homeodomain-like_sf"/>
</dbReference>
<dbReference type="InterPro" id="IPR020449">
    <property type="entry name" value="Tscrpt_reg_AraC-type_HTH"/>
</dbReference>
<accession>A0ABS4MBY2</accession>
<dbReference type="InterPro" id="IPR018060">
    <property type="entry name" value="HTH_AraC"/>
</dbReference>
<proteinExistence type="predicted"/>
<dbReference type="PRINTS" id="PR00032">
    <property type="entry name" value="HTHARAC"/>
</dbReference>
<dbReference type="Gene3D" id="1.10.10.60">
    <property type="entry name" value="Homeodomain-like"/>
    <property type="match status" value="2"/>
</dbReference>
<keyword evidence="2" id="KW-0238">DNA-binding</keyword>
<dbReference type="RefSeq" id="WP_209685777.1">
    <property type="nucleotide sequence ID" value="NZ_JAGGLU010000001.1"/>
</dbReference>
<dbReference type="PROSITE" id="PS00041">
    <property type="entry name" value="HTH_ARAC_FAMILY_1"/>
    <property type="match status" value="1"/>
</dbReference>
<keyword evidence="1" id="KW-0805">Transcription regulation</keyword>
<dbReference type="InterPro" id="IPR018062">
    <property type="entry name" value="HTH_AraC-typ_CS"/>
</dbReference>
<gene>
    <name evidence="5" type="ORF">J2Z60_000354</name>
</gene>
<protein>
    <submittedName>
        <fullName evidence="5">AraC-like DNA-binding protein</fullName>
    </submittedName>
</protein>